<dbReference type="OrthoDB" id="9778250at2"/>
<keyword evidence="4" id="KW-1185">Reference proteome</keyword>
<feature type="transmembrane region" description="Helical" evidence="1">
    <location>
        <begin position="363"/>
        <end position="386"/>
    </location>
</feature>
<dbReference type="AlphaFoldDB" id="A0A2S4N838"/>
<accession>A0A2S4N838</accession>
<dbReference type="Gene3D" id="3.40.630.10">
    <property type="entry name" value="Zn peptidases"/>
    <property type="match status" value="1"/>
</dbReference>
<feature type="transmembrane region" description="Helical" evidence="1">
    <location>
        <begin position="482"/>
        <end position="504"/>
    </location>
</feature>
<dbReference type="PANTHER" id="PTHR12147">
    <property type="entry name" value="METALLOPEPTIDASE M28 FAMILY MEMBER"/>
    <property type="match status" value="1"/>
</dbReference>
<dbReference type="PANTHER" id="PTHR12147:SF26">
    <property type="entry name" value="PEPTIDASE M28 DOMAIN-CONTAINING PROTEIN"/>
    <property type="match status" value="1"/>
</dbReference>
<feature type="transmembrane region" description="Helical" evidence="1">
    <location>
        <begin position="457"/>
        <end position="475"/>
    </location>
</feature>
<feature type="transmembrane region" description="Helical" evidence="1">
    <location>
        <begin position="434"/>
        <end position="451"/>
    </location>
</feature>
<name>A0A2S4N838_9FLAO</name>
<keyword evidence="1" id="KW-0472">Membrane</keyword>
<evidence type="ECO:0000256" key="1">
    <source>
        <dbReference type="SAM" id="Phobius"/>
    </source>
</evidence>
<dbReference type="Pfam" id="PF04389">
    <property type="entry name" value="Peptidase_M28"/>
    <property type="match status" value="1"/>
</dbReference>
<organism evidence="3 4">
    <name type="scientific">Flavobacterium croceum DSM 17960</name>
    <dbReference type="NCBI Taxonomy" id="1121886"/>
    <lineage>
        <taxon>Bacteria</taxon>
        <taxon>Pseudomonadati</taxon>
        <taxon>Bacteroidota</taxon>
        <taxon>Flavobacteriia</taxon>
        <taxon>Flavobacteriales</taxon>
        <taxon>Flavobacteriaceae</taxon>
        <taxon>Flavobacterium</taxon>
    </lineage>
</organism>
<keyword evidence="1" id="KW-0812">Transmembrane</keyword>
<evidence type="ECO:0000313" key="3">
    <source>
        <dbReference type="EMBL" id="POS01862.1"/>
    </source>
</evidence>
<dbReference type="InterPro" id="IPR045175">
    <property type="entry name" value="M28_fam"/>
</dbReference>
<dbReference type="InterPro" id="IPR007484">
    <property type="entry name" value="Peptidase_M28"/>
</dbReference>
<dbReference type="EMBL" id="PQNY01000007">
    <property type="protein sequence ID" value="POS01862.1"/>
    <property type="molecule type" value="Genomic_DNA"/>
</dbReference>
<protein>
    <submittedName>
        <fullName evidence="3">Peptidase M28-like protein</fullName>
    </submittedName>
</protein>
<feature type="transmembrane region" description="Helical" evidence="1">
    <location>
        <begin position="510"/>
        <end position="530"/>
    </location>
</feature>
<keyword evidence="1" id="KW-1133">Transmembrane helix</keyword>
<feature type="transmembrane region" description="Helical" evidence="1">
    <location>
        <begin position="330"/>
        <end position="351"/>
    </location>
</feature>
<dbReference type="GO" id="GO:0006508">
    <property type="term" value="P:proteolysis"/>
    <property type="evidence" value="ECO:0007669"/>
    <property type="project" value="InterPro"/>
</dbReference>
<feature type="transmembrane region" description="Helical" evidence="1">
    <location>
        <begin position="7"/>
        <end position="26"/>
    </location>
</feature>
<proteinExistence type="predicted"/>
<evidence type="ECO:0000313" key="4">
    <source>
        <dbReference type="Proteomes" id="UP000237056"/>
    </source>
</evidence>
<dbReference type="SUPFAM" id="SSF53187">
    <property type="entry name" value="Zn-dependent exopeptidases"/>
    <property type="match status" value="1"/>
</dbReference>
<feature type="domain" description="Peptidase M28" evidence="2">
    <location>
        <begin position="102"/>
        <end position="292"/>
    </location>
</feature>
<dbReference type="GO" id="GO:0008235">
    <property type="term" value="F:metalloexopeptidase activity"/>
    <property type="evidence" value="ECO:0007669"/>
    <property type="project" value="InterPro"/>
</dbReference>
<sequence>MKKNYTTVYALIIIIALLFGVFYFMMPQDYDKEDKLPLKEFSTQRAMDIVYKIAKKPHYVGSKNHDEVVVYLQNELLNLGLQPSIQEGFVMTEKGTLVKAKNIIAKIKGTQNSKALLLLSHYDSAPHNASLGASDDASGIATILEEIRAFLHSKTPHKNDIIILFSDAEEIGLNGAALFSQQHPWAKNIGVILNFEARGASGPSYMLLETNKGNAKMIENFADAQVKFPVSNSLMYSIYKMLPNDTDLTVFRENNNIQGYNFAFIDSHYYYHTSLDNAQNLSKTTLAHQGSYLMPLLHHLSNKNLSTLNTTEDEVYFNVPFRFIHYPFSYNLPLLFGVIALFFIVIIFGLGKQLVKFPELIKGFVPLFIAIIACGIFGFVGWKLLLLLYPQYTEILHGFTYNGHEYLYAFISGALGICFYIYRKNYIKNTEQQYTIAPLFLWLIINAFIAYKLPGGSYFILPVIGSILMLGYYIFTQKPNMVFNLICSIPSIIILVPFIQMLPIGLGLKFLVASTILTALTFALLLPILGNFIQKKWLATLFALLSISFLVKAHTKSEFTNSQPKPNSLNYVYLADQNKAYYATYDNILDTWTKAYLGDKPQQAKLLNTEKLYSKYGSEYTYMNQTTVKPIAKPTITFEKDSIAGSKHLYTIRITPNRNVNRYDIFCKNKNLSNLIANGVKSIDFKSNISAKTSEKIISYYPSNQEPLEIAFSIPVDEHLDMTLIESSFDLLNNTLFSLPQRPSNMIAKPFVLNNAIVIKQKVKPSL</sequence>
<evidence type="ECO:0000259" key="2">
    <source>
        <dbReference type="Pfam" id="PF04389"/>
    </source>
</evidence>
<gene>
    <name evidence="3" type="ORF">Q361_10752</name>
</gene>
<dbReference type="Proteomes" id="UP000237056">
    <property type="component" value="Unassembled WGS sequence"/>
</dbReference>
<reference evidence="3 4" key="1">
    <citation type="submission" date="2018-01" db="EMBL/GenBank/DDBJ databases">
        <title>Genomic Encyclopedia of Type Strains, Phase I: the one thousand microbial genomes (KMG-I) project.</title>
        <authorList>
            <person name="Goeker M."/>
        </authorList>
    </citation>
    <scope>NUCLEOTIDE SEQUENCE [LARGE SCALE GENOMIC DNA]</scope>
    <source>
        <strain evidence="3 4">DSM 17960</strain>
    </source>
</reference>
<comment type="caution">
    <text evidence="3">The sequence shown here is derived from an EMBL/GenBank/DDBJ whole genome shotgun (WGS) entry which is preliminary data.</text>
</comment>
<dbReference type="RefSeq" id="WP_103725932.1">
    <property type="nucleotide sequence ID" value="NZ_PQNY01000007.1"/>
</dbReference>
<feature type="transmembrane region" description="Helical" evidence="1">
    <location>
        <begin position="406"/>
        <end position="422"/>
    </location>
</feature>